<dbReference type="KEGG" id="pca:Pcar_3404"/>
<dbReference type="Proteomes" id="UP000002534">
    <property type="component" value="Chromosome"/>
</dbReference>
<evidence type="ECO:0000313" key="2">
    <source>
        <dbReference type="EMBL" id="ABI82018.1"/>
    </source>
</evidence>
<accession>Q0C6C0</accession>
<dbReference type="Pfam" id="PF13455">
    <property type="entry name" value="MUG113"/>
    <property type="match status" value="1"/>
</dbReference>
<dbReference type="OrthoDB" id="5917870at2"/>
<sequence>MIYIIEEGENGPLKIGFAADIEGRIKTLQVGNSQELNLVMSFEGSSDLENKIHKNLSRHRIRSNGEWFYNNAAVWEYLKTLSTVEPDTEFIGQTEYLVLKREAVDSKAENCPFCGIRHTHGIGDGHRVAHCSTNNNVFIRKSDGKCFEQKKGYIIKTIK</sequence>
<dbReference type="HOGENOM" id="CLU_1659089_0_0_7"/>
<name>Q0C6C0_SYNC1</name>
<protein>
    <recommendedName>
        <fullName evidence="1">Bacteriophage T5 Orf172 DNA-binding domain-containing protein</fullName>
    </recommendedName>
</protein>
<dbReference type="SMART" id="SM00974">
    <property type="entry name" value="T5orf172"/>
    <property type="match status" value="1"/>
</dbReference>
<evidence type="ECO:0000313" key="3">
    <source>
        <dbReference type="Proteomes" id="UP000002534"/>
    </source>
</evidence>
<evidence type="ECO:0000259" key="1">
    <source>
        <dbReference type="SMART" id="SM00974"/>
    </source>
</evidence>
<dbReference type="EMBL" id="CP000142">
    <property type="protein sequence ID" value="ABI82018.1"/>
    <property type="molecule type" value="Genomic_DNA"/>
</dbReference>
<reference evidence="3" key="1">
    <citation type="submission" date="2005-10" db="EMBL/GenBank/DDBJ databases">
        <title>Complete sequence of Pelobacter carbinolicus DSM 2380.</title>
        <authorList>
            <person name="Copeland A."/>
            <person name="Lucas S."/>
            <person name="Lapidus A."/>
            <person name="Barry K."/>
            <person name="Detter J.C."/>
            <person name="Glavina T."/>
            <person name="Hammon N."/>
            <person name="Israni S."/>
            <person name="Pitluck S."/>
            <person name="Chertkov O."/>
            <person name="Schmutz J."/>
            <person name="Larimer F."/>
            <person name="Land M."/>
            <person name="Kyrpides N."/>
            <person name="Ivanova N."/>
            <person name="Richardson P."/>
        </authorList>
    </citation>
    <scope>NUCLEOTIDE SEQUENCE [LARGE SCALE GENOMIC DNA]</scope>
    <source>
        <strain evidence="3">DSM 2380 / NBRC 103641 / GraBd1</strain>
    </source>
</reference>
<proteinExistence type="predicted"/>
<dbReference type="InterPro" id="IPR018306">
    <property type="entry name" value="Phage_T5_Orf172_DNA-bd"/>
</dbReference>
<feature type="domain" description="Bacteriophage T5 Orf172 DNA-binding" evidence="1">
    <location>
        <begin position="7"/>
        <end position="81"/>
    </location>
</feature>
<dbReference type="STRING" id="338963.Pcar_3404"/>
<dbReference type="RefSeq" id="WP_011342830.1">
    <property type="nucleotide sequence ID" value="NC_007498.2"/>
</dbReference>
<reference evidence="2 3" key="2">
    <citation type="journal article" date="2012" name="BMC Genomics">
        <title>The genome of Pelobacter carbinolicus reveals surprising metabolic capabilities and physiological features.</title>
        <authorList>
            <person name="Aklujkar M."/>
            <person name="Haveman S.A."/>
            <person name="Didonato R.Jr."/>
            <person name="Chertkov O."/>
            <person name="Han C.S."/>
            <person name="Land M.L."/>
            <person name="Brown P."/>
            <person name="Lovley D.R."/>
        </authorList>
    </citation>
    <scope>NUCLEOTIDE SEQUENCE [LARGE SCALE GENOMIC DNA]</scope>
    <source>
        <strain evidence="3">DSM 2380 / NBRC 103641 / GraBd1</strain>
    </source>
</reference>
<gene>
    <name evidence="2" type="ordered locus">Pcar_3404</name>
</gene>
<organism evidence="2 3">
    <name type="scientific">Syntrophotalea carbinolica (strain DSM 2380 / NBRC 103641 / GraBd1)</name>
    <name type="common">Pelobacter carbinolicus</name>
    <dbReference type="NCBI Taxonomy" id="338963"/>
    <lineage>
        <taxon>Bacteria</taxon>
        <taxon>Pseudomonadati</taxon>
        <taxon>Thermodesulfobacteriota</taxon>
        <taxon>Desulfuromonadia</taxon>
        <taxon>Desulfuromonadales</taxon>
        <taxon>Syntrophotaleaceae</taxon>
        <taxon>Syntrophotalea</taxon>
    </lineage>
</organism>
<dbReference type="AlphaFoldDB" id="Q0C6C0"/>
<keyword evidence="3" id="KW-1185">Reference proteome</keyword>